<feature type="region of interest" description="Disordered" evidence="1">
    <location>
        <begin position="43"/>
        <end position="107"/>
    </location>
</feature>
<dbReference type="Proteomes" id="UP000288725">
    <property type="component" value="Chromosome 3"/>
</dbReference>
<evidence type="ECO:0000313" key="2">
    <source>
        <dbReference type="EMBL" id="RXG45473.1"/>
    </source>
</evidence>
<comment type="caution">
    <text evidence="2">The sequence shown here is derived from an EMBL/GenBank/DDBJ whole genome shotgun (WGS) entry which is preliminary data.</text>
</comment>
<feature type="compositionally biased region" description="Basic and acidic residues" evidence="1">
    <location>
        <begin position="43"/>
        <end position="83"/>
    </location>
</feature>
<organism evidence="2 3">
    <name type="scientific">Verticillium dahliae</name>
    <name type="common">Verticillium wilt</name>
    <dbReference type="NCBI Taxonomy" id="27337"/>
    <lineage>
        <taxon>Eukaryota</taxon>
        <taxon>Fungi</taxon>
        <taxon>Dikarya</taxon>
        <taxon>Ascomycota</taxon>
        <taxon>Pezizomycotina</taxon>
        <taxon>Sordariomycetes</taxon>
        <taxon>Hypocreomycetidae</taxon>
        <taxon>Glomerellales</taxon>
        <taxon>Plectosphaerellaceae</taxon>
        <taxon>Verticillium</taxon>
    </lineage>
</organism>
<evidence type="ECO:0000256" key="1">
    <source>
        <dbReference type="SAM" id="MobiDB-lite"/>
    </source>
</evidence>
<proteinExistence type="predicted"/>
<name>A0A444RWG1_VERDA</name>
<feature type="compositionally biased region" description="Basic and acidic residues" evidence="1">
    <location>
        <begin position="90"/>
        <end position="107"/>
    </location>
</feature>
<accession>A0A444RWG1</accession>
<reference evidence="2 3" key="1">
    <citation type="submission" date="2018-12" db="EMBL/GenBank/DDBJ databases">
        <title>Genome of Verticillium dahliae isolate Getta Getta.</title>
        <authorList>
            <person name="Gardiner D.M."/>
        </authorList>
    </citation>
    <scope>NUCLEOTIDE SEQUENCE [LARGE SCALE GENOMIC DNA]</scope>
    <source>
        <strain evidence="2 3">Getta Getta</strain>
    </source>
</reference>
<evidence type="ECO:0000313" key="3">
    <source>
        <dbReference type="Proteomes" id="UP000288725"/>
    </source>
</evidence>
<gene>
    <name evidence="2" type="ORF">VDGE_02784</name>
</gene>
<dbReference type="EMBL" id="RSDZ01000064">
    <property type="protein sequence ID" value="RXG45473.1"/>
    <property type="molecule type" value="Genomic_DNA"/>
</dbReference>
<protein>
    <submittedName>
        <fullName evidence="2">Uncharacterized protein</fullName>
    </submittedName>
</protein>
<dbReference type="AlphaFoldDB" id="A0A444RWG1"/>
<sequence length="162" mass="18721">MPFYRDIETLKEKLGGAYASVLVILHERQRERERLAMEAKIKAKKEAADKAQKEAEAKEKAKEEAEDKAWKEAEAEDKAREEAEAAAQKEAVEAAARERQQRREALRSPRLRMSIIMKVATHLSEQDDDEYDDAYLSTAELAEGTSHYADNDWTFVERPFYR</sequence>